<gene>
    <name evidence="4" type="ORF">L2A60_04235</name>
</gene>
<evidence type="ECO:0000259" key="3">
    <source>
        <dbReference type="PROSITE" id="PS50977"/>
    </source>
</evidence>
<proteinExistence type="predicted"/>
<dbReference type="Pfam" id="PF00440">
    <property type="entry name" value="TetR_N"/>
    <property type="match status" value="1"/>
</dbReference>
<sequence length="220" mass="23711">MTATRKRTRRNADDAKRVILDAAEARLARSGPGGLRLQDIAADIGLSHPVILHHFGSREGLLNALNARTISQLKSAMHAVLDQATSPRRELIDQVLDNVFSAFDGGLAQRVAWLGADADNPPGSMSRALSDIVDLIHGGRLIYAERVGGALPDPEDSRMLAFMVTTIAMGNAIFGAQLLGTTSPANHTAQLNHFKAWLARNIQFYLQASMIDALPSDLPD</sequence>
<comment type="caution">
    <text evidence="4">The sequence shown here is derived from an EMBL/GenBank/DDBJ whole genome shotgun (WGS) entry which is preliminary data.</text>
</comment>
<evidence type="ECO:0000313" key="4">
    <source>
        <dbReference type="EMBL" id="MCF3945893.1"/>
    </source>
</evidence>
<dbReference type="SUPFAM" id="SSF46689">
    <property type="entry name" value="Homeodomain-like"/>
    <property type="match status" value="1"/>
</dbReference>
<dbReference type="RefSeq" id="WP_235703125.1">
    <property type="nucleotide sequence ID" value="NZ_JAKGBZ010000005.1"/>
</dbReference>
<dbReference type="Proteomes" id="UP001521209">
    <property type="component" value="Unassembled WGS sequence"/>
</dbReference>
<keyword evidence="5" id="KW-1185">Reference proteome</keyword>
<accession>A0ABS9DT31</accession>
<reference evidence="4 5" key="1">
    <citation type="submission" date="2022-01" db="EMBL/GenBank/DDBJ databases">
        <authorList>
            <person name="Won M."/>
            <person name="Kim S.-J."/>
            <person name="Kwon S.-W."/>
        </authorList>
    </citation>
    <scope>NUCLEOTIDE SEQUENCE [LARGE SCALE GENOMIC DNA]</scope>
    <source>
        <strain evidence="4 5">KCTC 23505</strain>
    </source>
</reference>
<evidence type="ECO:0000256" key="2">
    <source>
        <dbReference type="PROSITE-ProRule" id="PRU00335"/>
    </source>
</evidence>
<dbReference type="Gene3D" id="1.10.357.10">
    <property type="entry name" value="Tetracycline Repressor, domain 2"/>
    <property type="match status" value="1"/>
</dbReference>
<dbReference type="PANTHER" id="PTHR30055">
    <property type="entry name" value="HTH-TYPE TRANSCRIPTIONAL REGULATOR RUTR"/>
    <property type="match status" value="1"/>
</dbReference>
<protein>
    <submittedName>
        <fullName evidence="4">TetR/AcrR family transcriptional regulator</fullName>
    </submittedName>
</protein>
<feature type="DNA-binding region" description="H-T-H motif" evidence="2">
    <location>
        <begin position="36"/>
        <end position="55"/>
    </location>
</feature>
<organism evidence="4 5">
    <name type="scientific">Acidiphilium iwatense</name>
    <dbReference type="NCBI Taxonomy" id="768198"/>
    <lineage>
        <taxon>Bacteria</taxon>
        <taxon>Pseudomonadati</taxon>
        <taxon>Pseudomonadota</taxon>
        <taxon>Alphaproteobacteria</taxon>
        <taxon>Acetobacterales</taxon>
        <taxon>Acidocellaceae</taxon>
        <taxon>Acidiphilium</taxon>
    </lineage>
</organism>
<name>A0ABS9DT31_9PROT</name>
<dbReference type="PROSITE" id="PS50977">
    <property type="entry name" value="HTH_TETR_2"/>
    <property type="match status" value="1"/>
</dbReference>
<feature type="domain" description="HTH tetR-type" evidence="3">
    <location>
        <begin position="13"/>
        <end position="73"/>
    </location>
</feature>
<dbReference type="InterPro" id="IPR050109">
    <property type="entry name" value="HTH-type_TetR-like_transc_reg"/>
</dbReference>
<dbReference type="EMBL" id="JAKGBZ010000005">
    <property type="protein sequence ID" value="MCF3945893.1"/>
    <property type="molecule type" value="Genomic_DNA"/>
</dbReference>
<dbReference type="InterPro" id="IPR009057">
    <property type="entry name" value="Homeodomain-like_sf"/>
</dbReference>
<evidence type="ECO:0000313" key="5">
    <source>
        <dbReference type="Proteomes" id="UP001521209"/>
    </source>
</evidence>
<keyword evidence="1 2" id="KW-0238">DNA-binding</keyword>
<evidence type="ECO:0000256" key="1">
    <source>
        <dbReference type="ARBA" id="ARBA00023125"/>
    </source>
</evidence>
<dbReference type="PANTHER" id="PTHR30055:SF219">
    <property type="entry name" value="TRANSCRIPTIONAL REGULATORY PROTEIN"/>
    <property type="match status" value="1"/>
</dbReference>
<dbReference type="InterPro" id="IPR001647">
    <property type="entry name" value="HTH_TetR"/>
</dbReference>